<dbReference type="PANTHER" id="PTHR36066">
    <property type="entry name" value="TRANSCRIPTION FACTOR BHLH145"/>
    <property type="match status" value="1"/>
</dbReference>
<evidence type="ECO:0000256" key="2">
    <source>
        <dbReference type="ARBA" id="ARBA00023015"/>
    </source>
</evidence>
<evidence type="ECO:0000259" key="6">
    <source>
        <dbReference type="PROSITE" id="PS50888"/>
    </source>
</evidence>
<dbReference type="InterPro" id="IPR011598">
    <property type="entry name" value="bHLH_dom"/>
</dbReference>
<dbReference type="InterPro" id="IPR036638">
    <property type="entry name" value="HLH_DNA-bd_sf"/>
</dbReference>
<keyword evidence="7" id="KW-1185">Reference proteome</keyword>
<gene>
    <name evidence="8" type="primary">LOC104727063</name>
</gene>
<accession>A0ABM0UQ11</accession>
<feature type="domain" description="BHLH" evidence="6">
    <location>
        <begin position="261"/>
        <end position="310"/>
    </location>
</feature>
<feature type="region of interest" description="Disordered" evidence="5">
    <location>
        <begin position="139"/>
        <end position="165"/>
    </location>
</feature>
<keyword evidence="4" id="KW-0539">Nucleus</keyword>
<evidence type="ECO:0000256" key="3">
    <source>
        <dbReference type="ARBA" id="ARBA00023163"/>
    </source>
</evidence>
<evidence type="ECO:0000256" key="4">
    <source>
        <dbReference type="ARBA" id="ARBA00023242"/>
    </source>
</evidence>
<dbReference type="Pfam" id="PF23173">
    <property type="entry name" value="bHLH_SAC51"/>
    <property type="match status" value="1"/>
</dbReference>
<dbReference type="CDD" id="cd18917">
    <property type="entry name" value="bHLH_AtSAC51_like"/>
    <property type="match status" value="1"/>
</dbReference>
<reference evidence="7" key="1">
    <citation type="journal article" date="2014" name="Nat. Commun.">
        <title>The emerging biofuel crop Camelina sativa retains a highly undifferentiated hexaploid genome structure.</title>
        <authorList>
            <person name="Kagale S."/>
            <person name="Koh C."/>
            <person name="Nixon J."/>
            <person name="Bollina V."/>
            <person name="Clarke W.E."/>
            <person name="Tuteja R."/>
            <person name="Spillane C."/>
            <person name="Robinson S.J."/>
            <person name="Links M.G."/>
            <person name="Clarke C."/>
            <person name="Higgins E.E."/>
            <person name="Huebert T."/>
            <person name="Sharpe A.G."/>
            <person name="Parkin I.A."/>
        </authorList>
    </citation>
    <scope>NUCLEOTIDE SEQUENCE [LARGE SCALE GENOMIC DNA]</scope>
    <source>
        <strain evidence="7">cv. DH55</strain>
    </source>
</reference>
<keyword evidence="2" id="KW-0805">Transcription regulation</keyword>
<sequence>MPLDTRQRDLPLGLSQTCFEDIGVRSVHPRIPLPELGKLYAAELQARCFQPPPFQSLLCSHDKESCGKRFSRSDMRSWCAAAAATTTTTPHGALESSQKRLMIFDQSGNQTRLLRCPFPLRFPSRLAAEPVKLSELHGLDKAFREDNEESDENHSNGKESEMHEDTEEINALLYSDDDYDDDCESESDDEVMSTGHSPYLCNKRELDEIDGPCKRQKLLDKDNKISESSSLVGTKSSTKLNGSSFLKDKSLPESKNISTKEDSGSGLSNEQSKKDKIRTALKILESIVPGAKGNEALLLLDEAIDYLKLLKRDLISTEVKNQSSHHSQATNLVG</sequence>
<dbReference type="GeneID" id="104727063"/>
<evidence type="ECO:0000313" key="7">
    <source>
        <dbReference type="Proteomes" id="UP000694864"/>
    </source>
</evidence>
<feature type="compositionally biased region" description="Basic and acidic residues" evidence="5">
    <location>
        <begin position="152"/>
        <end position="163"/>
    </location>
</feature>
<feature type="compositionally biased region" description="Basic and acidic residues" evidence="5">
    <location>
        <begin position="246"/>
        <end position="263"/>
    </location>
</feature>
<reference evidence="8" key="2">
    <citation type="submission" date="2025-08" db="UniProtKB">
        <authorList>
            <consortium name="RefSeq"/>
        </authorList>
    </citation>
    <scope>IDENTIFICATION</scope>
    <source>
        <tissue evidence="8">Leaf</tissue>
    </source>
</reference>
<dbReference type="InterPro" id="IPR037546">
    <property type="entry name" value="SAC51-like"/>
</dbReference>
<dbReference type="RefSeq" id="XP_010444365.2">
    <property type="nucleotide sequence ID" value="XM_010446063.2"/>
</dbReference>
<organism evidence="7 8">
    <name type="scientific">Camelina sativa</name>
    <name type="common">False flax</name>
    <name type="synonym">Myagrum sativum</name>
    <dbReference type="NCBI Taxonomy" id="90675"/>
    <lineage>
        <taxon>Eukaryota</taxon>
        <taxon>Viridiplantae</taxon>
        <taxon>Streptophyta</taxon>
        <taxon>Embryophyta</taxon>
        <taxon>Tracheophyta</taxon>
        <taxon>Spermatophyta</taxon>
        <taxon>Magnoliopsida</taxon>
        <taxon>eudicotyledons</taxon>
        <taxon>Gunneridae</taxon>
        <taxon>Pentapetalae</taxon>
        <taxon>rosids</taxon>
        <taxon>malvids</taxon>
        <taxon>Brassicales</taxon>
        <taxon>Brassicaceae</taxon>
        <taxon>Camelineae</taxon>
        <taxon>Camelina</taxon>
    </lineage>
</organism>
<evidence type="ECO:0000256" key="1">
    <source>
        <dbReference type="ARBA" id="ARBA00004123"/>
    </source>
</evidence>
<dbReference type="Proteomes" id="UP000694864">
    <property type="component" value="Chromosome 11"/>
</dbReference>
<keyword evidence="3" id="KW-0804">Transcription</keyword>
<evidence type="ECO:0000313" key="8">
    <source>
        <dbReference type="RefSeq" id="XP_010444365.2"/>
    </source>
</evidence>
<dbReference type="SUPFAM" id="SSF47459">
    <property type="entry name" value="HLH, helix-loop-helix DNA-binding domain"/>
    <property type="match status" value="1"/>
</dbReference>
<name>A0ABM0UQ11_CAMSA</name>
<feature type="compositionally biased region" description="Acidic residues" evidence="5">
    <location>
        <begin position="177"/>
        <end position="191"/>
    </location>
</feature>
<feature type="region of interest" description="Disordered" evidence="5">
    <location>
        <begin position="177"/>
        <end position="198"/>
    </location>
</feature>
<feature type="region of interest" description="Disordered" evidence="5">
    <location>
        <begin position="242"/>
        <end position="272"/>
    </location>
</feature>
<evidence type="ECO:0000256" key="5">
    <source>
        <dbReference type="SAM" id="MobiDB-lite"/>
    </source>
</evidence>
<dbReference type="PANTHER" id="PTHR36066:SF8">
    <property type="entry name" value="TRANSCRIPTION FACTOR SAC51"/>
    <property type="match status" value="1"/>
</dbReference>
<proteinExistence type="predicted"/>
<protein>
    <submittedName>
        <fullName evidence="8">Transcription factor SAC51-like</fullName>
    </submittedName>
</protein>
<dbReference type="PROSITE" id="PS50888">
    <property type="entry name" value="BHLH"/>
    <property type="match status" value="1"/>
</dbReference>
<comment type="subcellular location">
    <subcellularLocation>
        <location evidence="1">Nucleus</location>
    </subcellularLocation>
</comment>